<accession>A0A645CUE2</accession>
<reference evidence="1" key="1">
    <citation type="submission" date="2019-08" db="EMBL/GenBank/DDBJ databases">
        <authorList>
            <person name="Kucharzyk K."/>
            <person name="Murdoch R.W."/>
            <person name="Higgins S."/>
            <person name="Loffler F."/>
        </authorList>
    </citation>
    <scope>NUCLEOTIDE SEQUENCE</scope>
</reference>
<evidence type="ECO:0000313" key="1">
    <source>
        <dbReference type="EMBL" id="MPM80523.1"/>
    </source>
</evidence>
<comment type="caution">
    <text evidence="1">The sequence shown here is derived from an EMBL/GenBank/DDBJ whole genome shotgun (WGS) entry which is preliminary data.</text>
</comment>
<dbReference type="EMBL" id="VSSQ01030120">
    <property type="protein sequence ID" value="MPM80523.1"/>
    <property type="molecule type" value="Genomic_DNA"/>
</dbReference>
<organism evidence="1">
    <name type="scientific">bioreactor metagenome</name>
    <dbReference type="NCBI Taxonomy" id="1076179"/>
    <lineage>
        <taxon>unclassified sequences</taxon>
        <taxon>metagenomes</taxon>
        <taxon>ecological metagenomes</taxon>
    </lineage>
</organism>
<dbReference type="AlphaFoldDB" id="A0A645CUE2"/>
<proteinExistence type="predicted"/>
<gene>
    <name evidence="1" type="ORF">SDC9_127570</name>
</gene>
<name>A0A645CUE2_9ZZZZ</name>
<sequence>MPTMVIMTSDHSAIKKITISIVQVELKLFLRYSEAIQSNISTSTLLRLIMNKLYSKK</sequence>
<protein>
    <submittedName>
        <fullName evidence="1">Uncharacterized protein</fullName>
    </submittedName>
</protein>